<reference evidence="4 5" key="1">
    <citation type="journal article" date="2020" name="Nat. Food">
        <title>A phased Vanilla planifolia genome enables genetic improvement of flavour and production.</title>
        <authorList>
            <person name="Hasing T."/>
            <person name="Tang H."/>
            <person name="Brym M."/>
            <person name="Khazi F."/>
            <person name="Huang T."/>
            <person name="Chambers A.H."/>
        </authorList>
    </citation>
    <scope>NUCLEOTIDE SEQUENCE [LARGE SCALE GENOMIC DNA]</scope>
    <source>
        <tissue evidence="3">Leaf</tissue>
    </source>
</reference>
<evidence type="ECO:0000313" key="3">
    <source>
        <dbReference type="EMBL" id="KAG0453795.1"/>
    </source>
</evidence>
<comment type="caution">
    <text evidence="3">The sequence shown here is derived from an EMBL/GenBank/DDBJ whole genome shotgun (WGS) entry which is preliminary data.</text>
</comment>
<evidence type="ECO:0000313" key="2">
    <source>
        <dbReference type="EMBL" id="KAG0452709.1"/>
    </source>
</evidence>
<proteinExistence type="predicted"/>
<accession>A0A835PJZ3</accession>
<protein>
    <submittedName>
        <fullName evidence="3">Uncharacterized protein</fullName>
    </submittedName>
</protein>
<evidence type="ECO:0000313" key="5">
    <source>
        <dbReference type="Proteomes" id="UP000639772"/>
    </source>
</evidence>
<dbReference type="Proteomes" id="UP000636800">
    <property type="component" value="Unassembled WGS sequence"/>
</dbReference>
<feature type="compositionally biased region" description="Low complexity" evidence="1">
    <location>
        <begin position="57"/>
        <end position="70"/>
    </location>
</feature>
<name>A0A835PJZ3_VANPL</name>
<dbReference type="Proteomes" id="UP000639772">
    <property type="component" value="Unassembled WGS sequence"/>
</dbReference>
<dbReference type="EMBL" id="JADCNM010000014">
    <property type="protein sequence ID" value="KAG0453795.1"/>
    <property type="molecule type" value="Genomic_DNA"/>
</dbReference>
<sequence length="162" mass="17186">MEINHRFRSADANFAGVVTGGLGHALGRRGQLSSPRNVGGQAFKPPPKPRHFKTGLAPPQTHQTATPPAQSAVGIASIARGPLTSESTAATSAIHTSLSDEIGRQNHGAELIPPSRYQAQMGSSFKLLMVVNHQRWGKHPVKISSRYGAQRLAGEKKGGERG</sequence>
<gene>
    <name evidence="3" type="ORF">HPP92_025099</name>
    <name evidence="2" type="ORF">HPP92_025373</name>
</gene>
<organism evidence="3 5">
    <name type="scientific">Vanilla planifolia</name>
    <name type="common">Vanilla</name>
    <dbReference type="NCBI Taxonomy" id="51239"/>
    <lineage>
        <taxon>Eukaryota</taxon>
        <taxon>Viridiplantae</taxon>
        <taxon>Streptophyta</taxon>
        <taxon>Embryophyta</taxon>
        <taxon>Tracheophyta</taxon>
        <taxon>Spermatophyta</taxon>
        <taxon>Magnoliopsida</taxon>
        <taxon>Liliopsida</taxon>
        <taxon>Asparagales</taxon>
        <taxon>Orchidaceae</taxon>
        <taxon>Vanilloideae</taxon>
        <taxon>Vanilleae</taxon>
        <taxon>Vanilla</taxon>
    </lineage>
</organism>
<dbReference type="EMBL" id="JADCNL010000014">
    <property type="protein sequence ID" value="KAG0452709.1"/>
    <property type="molecule type" value="Genomic_DNA"/>
</dbReference>
<dbReference type="AlphaFoldDB" id="A0A835PJZ3"/>
<keyword evidence="4" id="KW-1185">Reference proteome</keyword>
<evidence type="ECO:0000256" key="1">
    <source>
        <dbReference type="SAM" id="MobiDB-lite"/>
    </source>
</evidence>
<evidence type="ECO:0000313" key="4">
    <source>
        <dbReference type="Proteomes" id="UP000636800"/>
    </source>
</evidence>
<feature type="region of interest" description="Disordered" evidence="1">
    <location>
        <begin position="26"/>
        <end position="72"/>
    </location>
</feature>